<feature type="chain" id="PRO_5002432526" evidence="1">
    <location>
        <begin position="22"/>
        <end position="39"/>
    </location>
</feature>
<protein>
    <submittedName>
        <fullName evidence="2">Uncharacterized protein</fullName>
    </submittedName>
</protein>
<reference evidence="2" key="1">
    <citation type="submission" date="2014-11" db="EMBL/GenBank/DDBJ databases">
        <authorList>
            <person name="Amaro Gonzalez C."/>
        </authorList>
    </citation>
    <scope>NUCLEOTIDE SEQUENCE</scope>
</reference>
<organism evidence="2">
    <name type="scientific">Anguilla anguilla</name>
    <name type="common">European freshwater eel</name>
    <name type="synonym">Muraena anguilla</name>
    <dbReference type="NCBI Taxonomy" id="7936"/>
    <lineage>
        <taxon>Eukaryota</taxon>
        <taxon>Metazoa</taxon>
        <taxon>Chordata</taxon>
        <taxon>Craniata</taxon>
        <taxon>Vertebrata</taxon>
        <taxon>Euteleostomi</taxon>
        <taxon>Actinopterygii</taxon>
        <taxon>Neopterygii</taxon>
        <taxon>Teleostei</taxon>
        <taxon>Anguilliformes</taxon>
        <taxon>Anguillidae</taxon>
        <taxon>Anguilla</taxon>
    </lineage>
</organism>
<proteinExistence type="predicted"/>
<keyword evidence="1" id="KW-0732">Signal</keyword>
<name>A0A0E9SQ20_ANGAN</name>
<dbReference type="EMBL" id="GBXM01065245">
    <property type="protein sequence ID" value="JAH43332.1"/>
    <property type="molecule type" value="Transcribed_RNA"/>
</dbReference>
<feature type="signal peptide" evidence="1">
    <location>
        <begin position="1"/>
        <end position="21"/>
    </location>
</feature>
<dbReference type="AlphaFoldDB" id="A0A0E9SQ20"/>
<evidence type="ECO:0000313" key="2">
    <source>
        <dbReference type="EMBL" id="JAH43332.1"/>
    </source>
</evidence>
<accession>A0A0E9SQ20</accession>
<reference evidence="2" key="2">
    <citation type="journal article" date="2015" name="Fish Shellfish Immunol.">
        <title>Early steps in the European eel (Anguilla anguilla)-Vibrio vulnificus interaction in the gills: Role of the RtxA13 toxin.</title>
        <authorList>
            <person name="Callol A."/>
            <person name="Pajuelo D."/>
            <person name="Ebbesson L."/>
            <person name="Teles M."/>
            <person name="MacKenzie S."/>
            <person name="Amaro C."/>
        </authorList>
    </citation>
    <scope>NUCLEOTIDE SEQUENCE</scope>
</reference>
<evidence type="ECO:0000256" key="1">
    <source>
        <dbReference type="SAM" id="SignalP"/>
    </source>
</evidence>
<sequence>MYMSAQIYLTVFQASLSLLASQAACDIAVHEREECVDCP</sequence>